<name>A0A9J5WKG1_SOLCO</name>
<organism evidence="2 3">
    <name type="scientific">Solanum commersonii</name>
    <name type="common">Commerson's wild potato</name>
    <name type="synonym">Commerson's nightshade</name>
    <dbReference type="NCBI Taxonomy" id="4109"/>
    <lineage>
        <taxon>Eukaryota</taxon>
        <taxon>Viridiplantae</taxon>
        <taxon>Streptophyta</taxon>
        <taxon>Embryophyta</taxon>
        <taxon>Tracheophyta</taxon>
        <taxon>Spermatophyta</taxon>
        <taxon>Magnoliopsida</taxon>
        <taxon>eudicotyledons</taxon>
        <taxon>Gunneridae</taxon>
        <taxon>Pentapetalae</taxon>
        <taxon>asterids</taxon>
        <taxon>lamiids</taxon>
        <taxon>Solanales</taxon>
        <taxon>Solanaceae</taxon>
        <taxon>Solanoideae</taxon>
        <taxon>Solaneae</taxon>
        <taxon>Solanum</taxon>
    </lineage>
</organism>
<dbReference type="AlphaFoldDB" id="A0A9J5WKG1"/>
<dbReference type="EMBL" id="JACXVP010000011">
    <property type="protein sequence ID" value="KAG5575877.1"/>
    <property type="molecule type" value="Genomic_DNA"/>
</dbReference>
<reference evidence="2 3" key="1">
    <citation type="submission" date="2020-09" db="EMBL/GenBank/DDBJ databases">
        <title>De no assembly of potato wild relative species, Solanum commersonii.</title>
        <authorList>
            <person name="Cho K."/>
        </authorList>
    </citation>
    <scope>NUCLEOTIDE SEQUENCE [LARGE SCALE GENOMIC DNA]</scope>
    <source>
        <strain evidence="2">LZ3.2</strain>
        <tissue evidence="2">Leaf</tissue>
    </source>
</reference>
<keyword evidence="3" id="KW-1185">Reference proteome</keyword>
<feature type="compositionally biased region" description="Basic and acidic residues" evidence="1">
    <location>
        <begin position="20"/>
        <end position="78"/>
    </location>
</feature>
<sequence length="156" mass="17845">MESEKERDTNIVKGIVTQKNKGEEGKHQEGFDGDSTMRDNNKKLTTGDHRGRNSTKEREREEVNKLEDNIEVSAKEGDLSPWQIRALKSASKRGKSSQHSLPLQVKTRSRKVAKVSQKRFPNDWKDPFLEHQTKAGCSRKMNGRERLLETMGNTLP</sequence>
<accession>A0A9J5WKG1</accession>
<comment type="caution">
    <text evidence="2">The sequence shown here is derived from an EMBL/GenBank/DDBJ whole genome shotgun (WGS) entry which is preliminary data.</text>
</comment>
<evidence type="ECO:0000313" key="2">
    <source>
        <dbReference type="EMBL" id="KAG5575877.1"/>
    </source>
</evidence>
<feature type="compositionally biased region" description="Basic residues" evidence="1">
    <location>
        <begin position="107"/>
        <end position="117"/>
    </location>
</feature>
<feature type="compositionally biased region" description="Basic and acidic residues" evidence="1">
    <location>
        <begin position="1"/>
        <end position="10"/>
    </location>
</feature>
<gene>
    <name evidence="2" type="ORF">H5410_056011</name>
</gene>
<evidence type="ECO:0000313" key="3">
    <source>
        <dbReference type="Proteomes" id="UP000824120"/>
    </source>
</evidence>
<dbReference type="Proteomes" id="UP000824120">
    <property type="component" value="Chromosome 11"/>
</dbReference>
<protein>
    <submittedName>
        <fullName evidence="2">Uncharacterized protein</fullName>
    </submittedName>
</protein>
<evidence type="ECO:0000256" key="1">
    <source>
        <dbReference type="SAM" id="MobiDB-lite"/>
    </source>
</evidence>
<proteinExistence type="predicted"/>
<feature type="region of interest" description="Disordered" evidence="1">
    <location>
        <begin position="1"/>
        <end position="127"/>
    </location>
</feature>